<accession>A0A0F9JTX7</accession>
<comment type="caution">
    <text evidence="1">The sequence shown here is derived from an EMBL/GenBank/DDBJ whole genome shotgun (WGS) entry which is preliminary data.</text>
</comment>
<dbReference type="EMBL" id="LAZR01015399">
    <property type="protein sequence ID" value="KKM13353.1"/>
    <property type="molecule type" value="Genomic_DNA"/>
</dbReference>
<name>A0A0F9JTX7_9ZZZZ</name>
<reference evidence="1" key="1">
    <citation type="journal article" date="2015" name="Nature">
        <title>Complex archaea that bridge the gap between prokaryotes and eukaryotes.</title>
        <authorList>
            <person name="Spang A."/>
            <person name="Saw J.H."/>
            <person name="Jorgensen S.L."/>
            <person name="Zaremba-Niedzwiedzka K."/>
            <person name="Martijn J."/>
            <person name="Lind A.E."/>
            <person name="van Eijk R."/>
            <person name="Schleper C."/>
            <person name="Guy L."/>
            <person name="Ettema T.J."/>
        </authorList>
    </citation>
    <scope>NUCLEOTIDE SEQUENCE</scope>
</reference>
<protein>
    <submittedName>
        <fullName evidence="1">Uncharacterized protein</fullName>
    </submittedName>
</protein>
<evidence type="ECO:0000313" key="1">
    <source>
        <dbReference type="EMBL" id="KKM13353.1"/>
    </source>
</evidence>
<gene>
    <name evidence="1" type="ORF">LCGC14_1717100</name>
</gene>
<proteinExistence type="predicted"/>
<dbReference type="AlphaFoldDB" id="A0A0F9JTX7"/>
<organism evidence="1">
    <name type="scientific">marine sediment metagenome</name>
    <dbReference type="NCBI Taxonomy" id="412755"/>
    <lineage>
        <taxon>unclassified sequences</taxon>
        <taxon>metagenomes</taxon>
        <taxon>ecological metagenomes</taxon>
    </lineage>
</organism>
<sequence>MLLFMPWCRIDDTYKSGGIEILPFERHKPIKGLDDAAQCRVNTIMASYKTIEGRPVDGAALVHYSNKSPIDNLTEDEIETANELAALACFCGLAKREFFHSGLYCNSDSFTLYAQKFDKADFTTFVTRRRGGRTIDGGWRFDEIAITRPQHCDTIHNISLDKELLNALVTHRAGNKSNKWDRWQNAISCFNQANTDRDNVLHQVEWVLLCSAFEHLLEAKSEAKDVASKFVNTMMPEDSLLASAANRRSDNWPDNEQSLRYEWMREFYRIRGDFAHGKLKTQQPTVWNTHEHLVLATIAFPLVVKCLLNNANVYDLTIDDQAQVDAFEKFADTNNL</sequence>
<feature type="non-terminal residue" evidence="1">
    <location>
        <position position="336"/>
    </location>
</feature>